<accession>A0AAN1WG84</accession>
<keyword evidence="3" id="KW-1185">Reference proteome</keyword>
<dbReference type="InterPro" id="IPR025991">
    <property type="entry name" value="Chemoreceptor_zinc-bind_dom"/>
</dbReference>
<dbReference type="Pfam" id="PF13682">
    <property type="entry name" value="CZB"/>
    <property type="match status" value="1"/>
</dbReference>
<dbReference type="Gene3D" id="1.20.120.30">
    <property type="entry name" value="Aspartate receptor, ligand-binding domain"/>
    <property type="match status" value="1"/>
</dbReference>
<proteinExistence type="predicted"/>
<evidence type="ECO:0000259" key="1">
    <source>
        <dbReference type="Pfam" id="PF13682"/>
    </source>
</evidence>
<evidence type="ECO:0000313" key="3">
    <source>
        <dbReference type="Proteomes" id="UP001320119"/>
    </source>
</evidence>
<dbReference type="Proteomes" id="UP001320119">
    <property type="component" value="Chromosome"/>
</dbReference>
<dbReference type="AlphaFoldDB" id="A0AAN1WG84"/>
<dbReference type="EMBL" id="AP023086">
    <property type="protein sequence ID" value="BCD97042.1"/>
    <property type="molecule type" value="Genomic_DNA"/>
</dbReference>
<evidence type="ECO:0000313" key="2">
    <source>
        <dbReference type="EMBL" id="BCD97042.1"/>
    </source>
</evidence>
<dbReference type="RefSeq" id="WP_236986520.1">
    <property type="nucleotide sequence ID" value="NZ_AP023086.1"/>
</dbReference>
<protein>
    <recommendedName>
        <fullName evidence="1">Chemoreceptor zinc-binding domain-containing protein</fullName>
    </recommendedName>
</protein>
<organism evidence="2 3">
    <name type="scientific">Marinagarivorans cellulosilyticus</name>
    <dbReference type="NCBI Taxonomy" id="2721545"/>
    <lineage>
        <taxon>Bacteria</taxon>
        <taxon>Pseudomonadati</taxon>
        <taxon>Pseudomonadota</taxon>
        <taxon>Gammaproteobacteria</taxon>
        <taxon>Cellvibrionales</taxon>
        <taxon>Cellvibrionaceae</taxon>
        <taxon>Marinagarivorans</taxon>
    </lineage>
</organism>
<sequence length="288" mass="32667">MNAQAQAKQSSTHAGSYITFQTGNARFALEVEFVRYITAANSLKKRETPDEQQNTHTLFDFNDQAVALYRFSDIIGTHSQAKSIAELIELLTQRKQDHINWMQALEHSLQTGTAFTKATDPHKCAFGLWYDTYKTDDEELAAIMSRFDAPHKRIHALAEKLLTIAAKPQGIKEALAILEAEKRSTLSELLKLFALAAARLEDILKPVVIIIAMDQSHYAIELDSIEDIRSFTEEDWLPDIQQQSAQLNCCDGFFQTADNKLFLKINPHKTRDVIEYKWNDPKPIAMPA</sequence>
<gene>
    <name evidence="2" type="ORF">MARGE09_P1242</name>
</gene>
<reference evidence="2 3" key="1">
    <citation type="journal article" date="2022" name="IScience">
        <title>An ultrasensitive nanofiber-based assay for enzymatic hydrolysis and deep-sea microbial degradation of cellulose.</title>
        <authorList>
            <person name="Tsudome M."/>
            <person name="Tachioka M."/>
            <person name="Miyazaki M."/>
            <person name="Uchimura K."/>
            <person name="Tsuda M."/>
            <person name="Takaki Y."/>
            <person name="Deguchi S."/>
        </authorList>
    </citation>
    <scope>NUCLEOTIDE SEQUENCE [LARGE SCALE GENOMIC DNA]</scope>
    <source>
        <strain evidence="2 3">GE09</strain>
    </source>
</reference>
<dbReference type="KEGG" id="marq:MARGE09_P1242"/>
<feature type="domain" description="Chemoreceptor zinc-binding" evidence="1">
    <location>
        <begin position="98"/>
        <end position="161"/>
    </location>
</feature>
<name>A0AAN1WG84_9GAMM</name>